<comment type="subcellular location">
    <subcellularLocation>
        <location evidence="14">Endoplasmic reticulum membrane</location>
        <topology evidence="14">Multi-pass membrane protein</topology>
    </subcellularLocation>
    <subcellularLocation>
        <location evidence="1">Membrane</location>
        <topology evidence="1">Multi-pass membrane protein</topology>
    </subcellularLocation>
</comment>
<evidence type="ECO:0000256" key="10">
    <source>
        <dbReference type="ARBA" id="ARBA00023136"/>
    </source>
</evidence>
<keyword evidence="10 14" id="KW-0472">Membrane</keyword>
<evidence type="ECO:0000256" key="11">
    <source>
        <dbReference type="ARBA" id="ARBA00023160"/>
    </source>
</evidence>
<comment type="caution">
    <text evidence="14">Lacks conserved residue(s) required for the propagation of feature annotation.</text>
</comment>
<comment type="similarity">
    <text evidence="3 14">Belongs to the very long-chain fatty acids dehydratase HACD family.</text>
</comment>
<evidence type="ECO:0000256" key="3">
    <source>
        <dbReference type="ARBA" id="ARBA00007811"/>
    </source>
</evidence>
<feature type="transmembrane region" description="Helical" evidence="14">
    <location>
        <begin position="38"/>
        <end position="58"/>
    </location>
</feature>
<dbReference type="Pfam" id="PF04387">
    <property type="entry name" value="PTPLA"/>
    <property type="match status" value="1"/>
</dbReference>
<evidence type="ECO:0000313" key="15">
    <source>
        <dbReference type="EMBL" id="SAM73262.1"/>
    </source>
</evidence>
<evidence type="ECO:0000256" key="6">
    <source>
        <dbReference type="ARBA" id="ARBA00022692"/>
    </source>
</evidence>
<evidence type="ECO:0000256" key="1">
    <source>
        <dbReference type="ARBA" id="ARBA00004141"/>
    </source>
</evidence>
<dbReference type="EMBL" id="LT558118">
    <property type="protein sequence ID" value="SAM73262.1"/>
    <property type="molecule type" value="Genomic_DNA"/>
</dbReference>
<reference evidence="16" key="3">
    <citation type="submission" date="2018-08" db="EMBL/GenBank/DDBJ databases">
        <authorList>
            <person name="Guldener U."/>
        </authorList>
    </citation>
    <scope>NUCLEOTIDE SEQUENCE</scope>
    <source>
        <strain evidence="16">UB2</strain>
    </source>
</reference>
<proteinExistence type="inferred from homology"/>
<evidence type="ECO:0000313" key="16">
    <source>
        <dbReference type="EMBL" id="SYW80226.1"/>
    </source>
</evidence>
<dbReference type="GO" id="GO:0042761">
    <property type="term" value="P:very long-chain fatty acid biosynthetic process"/>
    <property type="evidence" value="ECO:0007669"/>
    <property type="project" value="TreeGrafter"/>
</dbReference>
<keyword evidence="18" id="KW-1185">Reference proteome</keyword>
<keyword evidence="9 14" id="KW-0443">Lipid metabolism</keyword>
<dbReference type="AlphaFoldDB" id="A0A1K0FYG9"/>
<dbReference type="GO" id="GO:0102158">
    <property type="term" value="F:very-long-chain (3R)-3-hydroxyacyl-CoA dehydratase activity"/>
    <property type="evidence" value="ECO:0007669"/>
    <property type="project" value="UniProtKB-EC"/>
</dbReference>
<evidence type="ECO:0000313" key="17">
    <source>
        <dbReference type="Proteomes" id="UP000179920"/>
    </source>
</evidence>
<dbReference type="UniPathway" id="UPA00094"/>
<dbReference type="Proteomes" id="UP000179920">
    <property type="component" value="Chromosome II"/>
</dbReference>
<reference evidence="15" key="1">
    <citation type="submission" date="2016-04" db="EMBL/GenBank/DDBJ databases">
        <authorList>
            <person name="Evans L.H."/>
            <person name="Alamgir A."/>
            <person name="Owens N."/>
            <person name="Weber N.D."/>
            <person name="Virtaneva K."/>
            <person name="Barbian K."/>
            <person name="Babar A."/>
            <person name="Rosenke K."/>
        </authorList>
    </citation>
    <scope>NUCLEOTIDE SEQUENCE</scope>
    <source>
        <strain evidence="15">UB2112</strain>
    </source>
</reference>
<reference evidence="17" key="2">
    <citation type="submission" date="2016-04" db="EMBL/GenBank/DDBJ databases">
        <authorList>
            <person name="Guldener U."/>
            <person name="Guldener U."/>
        </authorList>
    </citation>
    <scope>NUCLEOTIDE SEQUENCE [LARGE SCALE GENOMIC DNA]</scope>
    <source>
        <strain evidence="17">UB2112</strain>
    </source>
</reference>
<name>A0A1K0FYG9_9BASI</name>
<keyword evidence="11 14" id="KW-0275">Fatty acid biosynthesis</keyword>
<protein>
    <recommendedName>
        <fullName evidence="4 14">Very-long-chain (3R)-3-hydroxyacyl-CoA dehydratase</fullName>
        <ecNumber evidence="4 14">4.2.1.134</ecNumber>
    </recommendedName>
</protein>
<dbReference type="GO" id="GO:0005789">
    <property type="term" value="C:endoplasmic reticulum membrane"/>
    <property type="evidence" value="ECO:0007669"/>
    <property type="project" value="UniProtKB-SubCell"/>
</dbReference>
<evidence type="ECO:0000256" key="12">
    <source>
        <dbReference type="ARBA" id="ARBA00023239"/>
    </source>
</evidence>
<accession>A0A1K0FYG9</accession>
<keyword evidence="8 14" id="KW-1133">Transmembrane helix</keyword>
<dbReference type="EC" id="4.2.1.134" evidence="4 14"/>
<dbReference type="GO" id="GO:0030148">
    <property type="term" value="P:sphingolipid biosynthetic process"/>
    <property type="evidence" value="ECO:0007669"/>
    <property type="project" value="TreeGrafter"/>
</dbReference>
<evidence type="ECO:0000256" key="14">
    <source>
        <dbReference type="RuleBase" id="RU363109"/>
    </source>
</evidence>
<keyword evidence="6 14" id="KW-0812">Transmembrane</keyword>
<keyword evidence="14" id="KW-0256">Endoplasmic reticulum</keyword>
<comment type="function">
    <text evidence="14">Catalyzes the third of the four reactions of the long-chain fatty acids elongation cycle. This endoplasmic reticulum-bound enzymatic process, allows the addition of two carbons to the chain of long- and very long-chain fatty acids/VLCFAs per cycle. This enzyme catalyzes the dehydration of the 3-hydroxyacyl-CoA intermediate into trans-2,3-enoyl-CoA, within each cycle of fatty acid elongation. Thereby, it participates to the production of VLCFAs of different chain lengths that are involved in multiple biological processes as precursors of membrane lipids and lipid mediators.</text>
</comment>
<organism evidence="15 17">
    <name type="scientific">Ustilago bromivora</name>
    <dbReference type="NCBI Taxonomy" id="307758"/>
    <lineage>
        <taxon>Eukaryota</taxon>
        <taxon>Fungi</taxon>
        <taxon>Dikarya</taxon>
        <taxon>Basidiomycota</taxon>
        <taxon>Ustilaginomycotina</taxon>
        <taxon>Ustilaginomycetes</taxon>
        <taxon>Ustilaginales</taxon>
        <taxon>Ustilaginaceae</taxon>
        <taxon>Ustilago</taxon>
    </lineage>
</organism>
<dbReference type="GO" id="GO:0030497">
    <property type="term" value="P:fatty acid elongation"/>
    <property type="evidence" value="ECO:0007669"/>
    <property type="project" value="TreeGrafter"/>
</dbReference>
<evidence type="ECO:0000256" key="4">
    <source>
        <dbReference type="ARBA" id="ARBA00013122"/>
    </source>
</evidence>
<dbReference type="PANTHER" id="PTHR11035">
    <property type="entry name" value="VERY-LONG-CHAIN (3R)-3-HYDROXYACYL-COA DEHYDRATASE"/>
    <property type="match status" value="1"/>
</dbReference>
<feature type="transmembrane region" description="Helical" evidence="14">
    <location>
        <begin position="245"/>
        <end position="266"/>
    </location>
</feature>
<dbReference type="OrthoDB" id="46988at2759"/>
<evidence type="ECO:0000313" key="18">
    <source>
        <dbReference type="Proteomes" id="UP000658997"/>
    </source>
</evidence>
<evidence type="ECO:0000256" key="9">
    <source>
        <dbReference type="ARBA" id="ARBA00023098"/>
    </source>
</evidence>
<comment type="catalytic activity">
    <reaction evidence="13 14">
        <text>a very-long-chain (3R)-3-hydroxyacyl-CoA = a very-long-chain (2E)-enoyl-CoA + H2O</text>
        <dbReference type="Rhea" id="RHEA:45812"/>
        <dbReference type="ChEBI" id="CHEBI:15377"/>
        <dbReference type="ChEBI" id="CHEBI:83728"/>
        <dbReference type="ChEBI" id="CHEBI:85440"/>
        <dbReference type="EC" id="4.2.1.134"/>
    </reaction>
</comment>
<keyword evidence="12 14" id="KW-0456">Lyase</keyword>
<evidence type="ECO:0000256" key="5">
    <source>
        <dbReference type="ARBA" id="ARBA00022516"/>
    </source>
</evidence>
<evidence type="ECO:0000256" key="8">
    <source>
        <dbReference type="ARBA" id="ARBA00022989"/>
    </source>
</evidence>
<dbReference type="Proteomes" id="UP000658997">
    <property type="component" value="Unassembled WGS sequence"/>
</dbReference>
<sequence length="293" mass="32939">MPPKGSRSKASASASASSSASATAKPVKRSLPAPIRYYLFFFNFLSFFGWVIILSTLIKHLALGPQPYSGPVKFAADVLSRFRLVKIGVVKSYLHLFPERIANILERASNLHTFVGSVIALVQSLAILEVVHAAIGWVRSPVATTAIQVASRLFMVWGVTERYSQAWSSPFYASMMLAWAITECIRYPFYANQLLGQEGPGLLWARYTTFYILYPVGAISEAMCILATLPNSLPFNKYATWDLRAYVFAGLFAIWWPGLYVMYSYMMKQRRKTIGKGFWGDKLVQQLAEKKRQ</sequence>
<evidence type="ECO:0000256" key="7">
    <source>
        <dbReference type="ARBA" id="ARBA00022832"/>
    </source>
</evidence>
<comment type="pathway">
    <text evidence="2 14">Lipid metabolism; fatty acid biosynthesis.</text>
</comment>
<gene>
    <name evidence="16" type="ORF">UBRO2_03494</name>
    <name evidence="15" type="ORF">UBRO_00022</name>
</gene>
<keyword evidence="7 14" id="KW-0276">Fatty acid metabolism</keyword>
<feature type="transmembrane region" description="Helical" evidence="14">
    <location>
        <begin position="210"/>
        <end position="233"/>
    </location>
</feature>
<dbReference type="PANTHER" id="PTHR11035:SF3">
    <property type="entry name" value="VERY-LONG-CHAIN (3R)-3-HYDROXYACYL-COA DEHYDRATASE"/>
    <property type="match status" value="1"/>
</dbReference>
<keyword evidence="5 14" id="KW-0444">Lipid biosynthesis</keyword>
<feature type="transmembrane region" description="Helical" evidence="14">
    <location>
        <begin position="114"/>
        <end position="135"/>
    </location>
</feature>
<evidence type="ECO:0000256" key="2">
    <source>
        <dbReference type="ARBA" id="ARBA00005194"/>
    </source>
</evidence>
<dbReference type="EMBL" id="ULHB01000066">
    <property type="protein sequence ID" value="SYW80226.1"/>
    <property type="molecule type" value="Genomic_DNA"/>
</dbReference>
<dbReference type="InterPro" id="IPR007482">
    <property type="entry name" value="Tyr_Pase-like_PTPLA"/>
</dbReference>
<evidence type="ECO:0000256" key="13">
    <source>
        <dbReference type="ARBA" id="ARBA00036671"/>
    </source>
</evidence>